<dbReference type="EMBL" id="MDYQ01000255">
    <property type="protein sequence ID" value="PRP77762.1"/>
    <property type="molecule type" value="Genomic_DNA"/>
</dbReference>
<evidence type="ECO:0000313" key="2">
    <source>
        <dbReference type="Proteomes" id="UP000241769"/>
    </source>
</evidence>
<proteinExistence type="predicted"/>
<dbReference type="Proteomes" id="UP000241769">
    <property type="component" value="Unassembled WGS sequence"/>
</dbReference>
<protein>
    <submittedName>
        <fullName evidence="1">Uncharacterized protein</fullName>
    </submittedName>
</protein>
<dbReference type="InParanoid" id="A0A2P6N1B4"/>
<accession>A0A2P6N1B4</accession>
<sequence>MLRLRQHFQCAREKLVSCPQPVRCVSSHKPKKSTFMCVDYEIPVLPPGSWKVPPNTLFISQSARLAKALMNNLNQSVVSRSKASTGGQTRYTWMTAKDGIKLSHKRVKDRIAQPVPMDFEFETGRVFNAKRETIQPIFIEAVEENKDIIYVGHNSLNADWCLYTYFNESFKRHLIKSKSKENDPWLFYPNEKGGIQNRIGRLDTDFTQPEMNVEWNRPNGYADLFLKKMTSYVIHNHFKAHIGLLGVNRADVFVVLKKMREFIEKNERENRQFITKTHSGDDLLWKLTTSDEKPQNFDGHIEITAIEERDVEEKAPLLTQDTLNYHLYKHLGWSHEFTRVAFDKLQGDHCVMEMDSVVYPEQTKSLFADSVQILMQNEFFGQLKDDVDIERVDLTHKGEMAKVILLTQRGGLNVIDGESVGYMGSHVTDVVGRATVISCMPSNKTKERKIHGIVKSGGKEFSVVATETFDVELGWKKLTYRSDQSEIITKKRTLSEERIEETRVGAIIPLESVPLLTPKVTRETAVDYFNTFLPVETYINWGPHTLIDRMINYRLFLVTEEDLHMHKNGNSMLQLVADKAPHLLQEDVHTNILDVMRSTAVGDITVTEYVDFIDGHFKKSNKMMANVDTWNRVATVKTVRFVCSGCKVDIRTRYLNLAECEELMATEKVSTRNQRLSGKQEFYVYQNGKLNYSYSK</sequence>
<name>A0A2P6N1B4_9EUKA</name>
<comment type="caution">
    <text evidence="1">The sequence shown here is derived from an EMBL/GenBank/DDBJ whole genome shotgun (WGS) entry which is preliminary data.</text>
</comment>
<gene>
    <name evidence="1" type="ORF">PROFUN_14123</name>
</gene>
<dbReference type="AlphaFoldDB" id="A0A2P6N1B4"/>
<reference evidence="1 2" key="1">
    <citation type="journal article" date="2018" name="Genome Biol. Evol.">
        <title>Multiple Roots of Fruiting Body Formation in Amoebozoa.</title>
        <authorList>
            <person name="Hillmann F."/>
            <person name="Forbes G."/>
            <person name="Novohradska S."/>
            <person name="Ferling I."/>
            <person name="Riege K."/>
            <person name="Groth M."/>
            <person name="Westermann M."/>
            <person name="Marz M."/>
            <person name="Spaller T."/>
            <person name="Winckler T."/>
            <person name="Schaap P."/>
            <person name="Glockner G."/>
        </authorList>
    </citation>
    <scope>NUCLEOTIDE SEQUENCE [LARGE SCALE GENOMIC DNA]</scope>
    <source>
        <strain evidence="1 2">Jena</strain>
    </source>
</reference>
<keyword evidence="2" id="KW-1185">Reference proteome</keyword>
<organism evidence="1 2">
    <name type="scientific">Planoprotostelium fungivorum</name>
    <dbReference type="NCBI Taxonomy" id="1890364"/>
    <lineage>
        <taxon>Eukaryota</taxon>
        <taxon>Amoebozoa</taxon>
        <taxon>Evosea</taxon>
        <taxon>Variosea</taxon>
        <taxon>Cavosteliida</taxon>
        <taxon>Cavosteliaceae</taxon>
        <taxon>Planoprotostelium</taxon>
    </lineage>
</organism>
<evidence type="ECO:0000313" key="1">
    <source>
        <dbReference type="EMBL" id="PRP77762.1"/>
    </source>
</evidence>